<keyword evidence="6 18" id="KW-0436">Ligase</keyword>
<evidence type="ECO:0000256" key="14">
    <source>
        <dbReference type="PIRSR" id="PIRSR604809-3"/>
    </source>
</evidence>
<dbReference type="GO" id="GO:0005737">
    <property type="term" value="C:cytoplasm"/>
    <property type="evidence" value="ECO:0007669"/>
    <property type="project" value="UniProtKB-SubCell"/>
</dbReference>
<keyword evidence="10 14" id="KW-0460">Magnesium</keyword>
<keyword evidence="9 13" id="KW-0067">ATP-binding</keyword>
<evidence type="ECO:0000256" key="10">
    <source>
        <dbReference type="ARBA" id="ARBA00022842"/>
    </source>
</evidence>
<feature type="binding site" evidence="14">
    <location>
        <position position="344"/>
    </location>
    <ligand>
        <name>Mg(2+)</name>
        <dbReference type="ChEBI" id="CHEBI:18420"/>
        <label>1</label>
    </ligand>
</feature>
<feature type="binding site" evidence="14">
    <location>
        <position position="143"/>
    </location>
    <ligand>
        <name>Mg(2+)</name>
        <dbReference type="ChEBI" id="CHEBI:18420"/>
        <label>1</label>
    </ligand>
</feature>
<sequence length="455" mass="51800">MLIKFTLEWWKMKHYTKEGIIRRVKEENVKFIRLQFTDILGTIKNVEIPVSQLEKALDNKVMFDGSSIEGFVRIEESDMYLRPDFNTFVIFPWTAEKGKVARFICDIARPDGTPFEGDPRSNLKRVLKEMEELGFTSFNLGPEPEFFLFKLDEKGHPTLELNDSGGYFDLAPTDLGENCRRDIVLELEGMGFEIEASHHEVAPGQHEIDFKYASAIEACDNIQTFKLVVKTIAAQHGLHATFMPKPLFGVNGSGMHFNLSLFEGDKNAFYDEHAELQLSATARSFMAGIIQHVHGFTAITNPLVNSYKRLVPGYEAPCYVAWSAQNRSPLIRIPAARGLSTRIELRSVDPAANPYLAMAVILASGLDGIRKDLTPPAAVDRNIYKMTGPERELNGIDSLPSSLEHALIELEMDAVVREALSDHIYEKFNRAKEIEWDKYRTRVHNWEREEYLTMY</sequence>
<evidence type="ECO:0000256" key="13">
    <source>
        <dbReference type="PIRSR" id="PIRSR604809-2"/>
    </source>
</evidence>
<reference evidence="21 22" key="1">
    <citation type="journal article" date="2008" name="J. Bacteriol.">
        <title>Complete genome sequence of the mosquitocidal bacterium Bacillus sphaericus C3-41 and comparison with those of closely related Bacillus species.</title>
        <authorList>
            <person name="Hu X."/>
            <person name="Fan W."/>
            <person name="Han B."/>
            <person name="Liu H."/>
            <person name="Zheng D."/>
            <person name="Li Q."/>
            <person name="Dong W."/>
            <person name="Yan J."/>
            <person name="Gao M."/>
            <person name="Berry C."/>
            <person name="Yuan Z."/>
        </authorList>
    </citation>
    <scope>NUCLEOTIDE SEQUENCE [LARGE SCALE GENOMIC DNA]</scope>
    <source>
        <strain evidence="21 22">C3-41</strain>
    </source>
</reference>
<dbReference type="EMBL" id="CP000817">
    <property type="protein sequence ID" value="ACA39328.1"/>
    <property type="molecule type" value="Genomic_DNA"/>
</dbReference>
<evidence type="ECO:0000256" key="1">
    <source>
        <dbReference type="ARBA" id="ARBA00004496"/>
    </source>
</evidence>
<dbReference type="Gene3D" id="3.10.20.70">
    <property type="entry name" value="Glutamine synthetase, N-terminal domain"/>
    <property type="match status" value="1"/>
</dbReference>
<dbReference type="GO" id="GO:0005524">
    <property type="term" value="F:ATP binding"/>
    <property type="evidence" value="ECO:0007669"/>
    <property type="project" value="UniProtKB-KW"/>
</dbReference>
<dbReference type="FunFam" id="3.10.20.70:FF:000005">
    <property type="entry name" value="Glutamine synthetase"/>
    <property type="match status" value="1"/>
</dbReference>
<dbReference type="SUPFAM" id="SSF55931">
    <property type="entry name" value="Glutamine synthetase/guanido kinase"/>
    <property type="match status" value="1"/>
</dbReference>
<comment type="similarity">
    <text evidence="2 16 17">Belongs to the glutamine synthetase family.</text>
</comment>
<dbReference type="Pfam" id="PF00120">
    <property type="entry name" value="Gln-synt_C"/>
    <property type="match status" value="1"/>
</dbReference>
<feature type="binding site" evidence="14">
    <location>
        <position position="207"/>
    </location>
    <ligand>
        <name>Mg(2+)</name>
        <dbReference type="ChEBI" id="CHEBI:18420"/>
        <label>1</label>
    </ligand>
</feature>
<evidence type="ECO:0000256" key="2">
    <source>
        <dbReference type="ARBA" id="ARBA00009897"/>
    </source>
</evidence>
<keyword evidence="8 13" id="KW-0547">Nucleotide-binding</keyword>
<evidence type="ECO:0000256" key="7">
    <source>
        <dbReference type="ARBA" id="ARBA00022723"/>
    </source>
</evidence>
<feature type="binding site" evidence="14">
    <location>
        <position position="145"/>
    </location>
    <ligand>
        <name>Mg(2+)</name>
        <dbReference type="ChEBI" id="CHEBI:18420"/>
        <label>1</label>
    </ligand>
</feature>
<evidence type="ECO:0000256" key="9">
    <source>
        <dbReference type="ARBA" id="ARBA00022840"/>
    </source>
</evidence>
<keyword evidence="7 14" id="KW-0479">Metal-binding</keyword>
<dbReference type="PROSITE" id="PS51986">
    <property type="entry name" value="GS_BETA_GRASP"/>
    <property type="match status" value="1"/>
</dbReference>
<dbReference type="InterPro" id="IPR008147">
    <property type="entry name" value="Gln_synt_N"/>
</dbReference>
<evidence type="ECO:0000256" key="11">
    <source>
        <dbReference type="ARBA" id="ARBA00049436"/>
    </source>
</evidence>
<evidence type="ECO:0000256" key="18">
    <source>
        <dbReference type="RuleBase" id="RU004356"/>
    </source>
</evidence>
<dbReference type="GO" id="GO:0006542">
    <property type="term" value="P:glutamine biosynthetic process"/>
    <property type="evidence" value="ECO:0007669"/>
    <property type="project" value="InterPro"/>
</dbReference>
<evidence type="ECO:0000313" key="22">
    <source>
        <dbReference type="Proteomes" id="UP000002164"/>
    </source>
</evidence>
<dbReference type="AlphaFoldDB" id="B1HRP3"/>
<dbReference type="Gene3D" id="3.30.590.10">
    <property type="entry name" value="Glutamine synthetase/guanido kinase, catalytic domain"/>
    <property type="match status" value="1"/>
</dbReference>
<keyword evidence="15" id="KW-0597">Phosphoprotein</keyword>
<evidence type="ECO:0000259" key="19">
    <source>
        <dbReference type="PROSITE" id="PS51986"/>
    </source>
</evidence>
<feature type="binding site" evidence="14">
    <location>
        <position position="200"/>
    </location>
    <ligand>
        <name>Mg(2+)</name>
        <dbReference type="ChEBI" id="CHEBI:18420"/>
        <label>1</label>
    </ligand>
</feature>
<dbReference type="SMART" id="SM01230">
    <property type="entry name" value="Gln-synt_C"/>
    <property type="match status" value="1"/>
</dbReference>
<dbReference type="EnsemblBacteria" id="ACA39328">
    <property type="protein sequence ID" value="ACA39328"/>
    <property type="gene ID" value="Bsph_1732"/>
</dbReference>
<comment type="subcellular location">
    <subcellularLocation>
        <location evidence="1">Cytoplasm</location>
    </subcellularLocation>
</comment>
<dbReference type="NCBIfam" id="TIGR00653">
    <property type="entry name" value="GlnA"/>
    <property type="match status" value="1"/>
</dbReference>
<feature type="binding site" evidence="12">
    <location>
        <position position="315"/>
    </location>
    <ligand>
        <name>L-glutamate</name>
        <dbReference type="ChEBI" id="CHEBI:29985"/>
    </ligand>
</feature>
<dbReference type="PROSITE" id="PS00180">
    <property type="entry name" value="GLNA_1"/>
    <property type="match status" value="1"/>
</dbReference>
<proteinExistence type="inferred from homology"/>
<evidence type="ECO:0000256" key="16">
    <source>
        <dbReference type="PROSITE-ProRule" id="PRU01330"/>
    </source>
</evidence>
<feature type="modified residue" description="O-AMP-tyrosine" evidence="15">
    <location>
        <position position="384"/>
    </location>
</feature>
<dbReference type="EC" id="6.3.1.2" evidence="3 18"/>
<accession>B1HRP3</accession>
<feature type="domain" description="GS beta-grasp" evidence="19">
    <location>
        <begin position="27"/>
        <end position="112"/>
    </location>
</feature>
<feature type="binding site" evidence="12">
    <location>
        <position position="346"/>
    </location>
    <ligand>
        <name>L-glutamate</name>
        <dbReference type="ChEBI" id="CHEBI:29985"/>
    </ligand>
</feature>
<dbReference type="GO" id="GO:0046872">
    <property type="term" value="F:metal ion binding"/>
    <property type="evidence" value="ECO:0007669"/>
    <property type="project" value="UniProtKB-KW"/>
</dbReference>
<feature type="binding site" evidence="14">
    <location>
        <position position="256"/>
    </location>
    <ligand>
        <name>Mg(2+)</name>
        <dbReference type="ChEBI" id="CHEBI:18420"/>
        <label>1</label>
    </ligand>
</feature>
<dbReference type="PROSITE" id="PS51987">
    <property type="entry name" value="GS_CATALYTIC"/>
    <property type="match status" value="1"/>
</dbReference>
<dbReference type="SUPFAM" id="SSF54368">
    <property type="entry name" value="Glutamine synthetase, N-terminal domain"/>
    <property type="match status" value="1"/>
</dbReference>
<feature type="binding site" evidence="13">
    <location>
        <begin position="210"/>
        <end position="212"/>
    </location>
    <ligand>
        <name>ATP</name>
        <dbReference type="ChEBI" id="CHEBI:30616"/>
    </ligand>
</feature>
<organism evidence="21 22">
    <name type="scientific">Lysinibacillus sphaericus (strain C3-41)</name>
    <dbReference type="NCBI Taxonomy" id="444177"/>
    <lineage>
        <taxon>Bacteria</taxon>
        <taxon>Bacillati</taxon>
        <taxon>Bacillota</taxon>
        <taxon>Bacilli</taxon>
        <taxon>Bacillales</taxon>
        <taxon>Bacillaceae</taxon>
        <taxon>Lysinibacillus</taxon>
    </lineage>
</organism>
<dbReference type="GO" id="GO:0004356">
    <property type="term" value="F:glutamine synthetase activity"/>
    <property type="evidence" value="ECO:0007669"/>
    <property type="project" value="UniProtKB-EC"/>
</dbReference>
<comment type="cofactor">
    <cofactor evidence="14">
        <name>Mg(2+)</name>
        <dbReference type="ChEBI" id="CHEBI:18420"/>
    </cofactor>
    <text evidence="14">Binds 2 Mg(2+) ions per subunit.</text>
</comment>
<dbReference type="Proteomes" id="UP000002164">
    <property type="component" value="Chromosome"/>
</dbReference>
<name>B1HRP3_LYSSC</name>
<evidence type="ECO:0000256" key="6">
    <source>
        <dbReference type="ARBA" id="ARBA00022598"/>
    </source>
</evidence>
<feature type="binding site" evidence="13">
    <location>
        <position position="195"/>
    </location>
    <ligand>
        <name>ATP</name>
        <dbReference type="ChEBI" id="CHEBI:30616"/>
    </ligand>
</feature>
<evidence type="ECO:0000256" key="4">
    <source>
        <dbReference type="ARBA" id="ARBA00021364"/>
    </source>
</evidence>
<dbReference type="HOGENOM" id="CLU_017290_1_3_9"/>
<evidence type="ECO:0000256" key="12">
    <source>
        <dbReference type="PIRSR" id="PIRSR604809-1"/>
    </source>
</evidence>
<protein>
    <recommendedName>
        <fullName evidence="4 18">Glutamine synthetase</fullName>
        <ecNumber evidence="3 18">6.3.1.2</ecNumber>
    </recommendedName>
</protein>
<evidence type="ECO:0000256" key="15">
    <source>
        <dbReference type="PIRSR" id="PIRSR604809-50"/>
    </source>
</evidence>
<evidence type="ECO:0000256" key="3">
    <source>
        <dbReference type="ARBA" id="ARBA00012937"/>
    </source>
</evidence>
<dbReference type="InterPro" id="IPR008146">
    <property type="entry name" value="Gln_synth_cat_dom"/>
</dbReference>
<feature type="domain" description="GS catalytic" evidence="20">
    <location>
        <begin position="119"/>
        <end position="455"/>
    </location>
</feature>
<dbReference type="PANTHER" id="PTHR43785">
    <property type="entry name" value="GAMMA-GLUTAMYLPUTRESCINE SYNTHETASE"/>
    <property type="match status" value="1"/>
</dbReference>
<evidence type="ECO:0000313" key="21">
    <source>
        <dbReference type="EMBL" id="ACA39328.1"/>
    </source>
</evidence>
<dbReference type="FunFam" id="3.30.590.10:FF:000003">
    <property type="entry name" value="Glutamine synthetase 2"/>
    <property type="match status" value="1"/>
</dbReference>
<feature type="binding site" evidence="12">
    <location>
        <begin position="251"/>
        <end position="252"/>
    </location>
    <ligand>
        <name>L-glutamate</name>
        <dbReference type="ChEBI" id="CHEBI:29985"/>
    </ligand>
</feature>
<evidence type="ECO:0000256" key="17">
    <source>
        <dbReference type="RuleBase" id="RU000384"/>
    </source>
</evidence>
<dbReference type="InterPro" id="IPR036651">
    <property type="entry name" value="Gln_synt_N_sf"/>
</dbReference>
<dbReference type="KEGG" id="lsp:Bsph_1732"/>
<feature type="binding site" evidence="13">
    <location>
        <position position="327"/>
    </location>
    <ligand>
        <name>ATP</name>
        <dbReference type="ChEBI" id="CHEBI:30616"/>
    </ligand>
</feature>
<dbReference type="PROSITE" id="PS00181">
    <property type="entry name" value="GLNA_ATP"/>
    <property type="match status" value="1"/>
</dbReference>
<evidence type="ECO:0000256" key="5">
    <source>
        <dbReference type="ARBA" id="ARBA00022490"/>
    </source>
</evidence>
<dbReference type="InterPro" id="IPR004809">
    <property type="entry name" value="Gln_synth_I"/>
</dbReference>
<evidence type="ECO:0000259" key="20">
    <source>
        <dbReference type="PROSITE" id="PS51987"/>
    </source>
</evidence>
<feature type="binding site" evidence="12">
    <location>
        <position position="327"/>
    </location>
    <ligand>
        <name>L-glutamate</name>
        <dbReference type="ChEBI" id="CHEBI:29985"/>
    </ligand>
</feature>
<evidence type="ECO:0000256" key="8">
    <source>
        <dbReference type="ARBA" id="ARBA00022741"/>
    </source>
</evidence>
<feature type="binding site" evidence="12">
    <location>
        <position position="309"/>
    </location>
    <ligand>
        <name>L-glutamate</name>
        <dbReference type="ChEBI" id="CHEBI:29985"/>
    </ligand>
</feature>
<dbReference type="PANTHER" id="PTHR43785:SF12">
    <property type="entry name" value="TYPE-1 GLUTAMINE SYNTHETASE 2"/>
    <property type="match status" value="1"/>
</dbReference>
<dbReference type="InterPro" id="IPR027303">
    <property type="entry name" value="Gln_synth_gly_rich_site"/>
</dbReference>
<comment type="catalytic activity">
    <reaction evidence="11 18">
        <text>L-glutamate + NH4(+) + ATP = L-glutamine + ADP + phosphate + H(+)</text>
        <dbReference type="Rhea" id="RHEA:16169"/>
        <dbReference type="ChEBI" id="CHEBI:15378"/>
        <dbReference type="ChEBI" id="CHEBI:28938"/>
        <dbReference type="ChEBI" id="CHEBI:29985"/>
        <dbReference type="ChEBI" id="CHEBI:30616"/>
        <dbReference type="ChEBI" id="CHEBI:43474"/>
        <dbReference type="ChEBI" id="CHEBI:58359"/>
        <dbReference type="ChEBI" id="CHEBI:456216"/>
        <dbReference type="EC" id="6.3.1.2"/>
    </reaction>
</comment>
<dbReference type="InterPro" id="IPR027302">
    <property type="entry name" value="Gln_synth_N_conserv_site"/>
</dbReference>
<keyword evidence="5" id="KW-0963">Cytoplasm</keyword>
<dbReference type="InterPro" id="IPR014746">
    <property type="entry name" value="Gln_synth/guanido_kin_cat_dom"/>
</dbReference>
<dbReference type="Pfam" id="PF03951">
    <property type="entry name" value="Gln-synt_N"/>
    <property type="match status" value="1"/>
</dbReference>
<gene>
    <name evidence="21" type="ordered locus">Bsph_1732</name>
</gene>